<name>A0A364NYI9_9PROT</name>
<comment type="caution">
    <text evidence="3">The sequence shown here is derived from an EMBL/GenBank/DDBJ whole genome shotgun (WGS) entry which is preliminary data.</text>
</comment>
<evidence type="ECO:0000256" key="2">
    <source>
        <dbReference type="SAM" id="SignalP"/>
    </source>
</evidence>
<feature type="chain" id="PRO_5016734734" evidence="2">
    <location>
        <begin position="27"/>
        <end position="63"/>
    </location>
</feature>
<sequence>MKTMKTAFAAALAIGGTVALSSAAYAAGADLGNAAKQATNWHAIIMFVIFVGMTLGITYWAAG</sequence>
<keyword evidence="2" id="KW-0732">Signal</keyword>
<keyword evidence="1" id="KW-0812">Transmembrane</keyword>
<gene>
    <name evidence="3" type="primary">actP</name>
    <name evidence="3" type="ORF">CU669_10660</name>
</gene>
<dbReference type="EMBL" id="PGTO01000006">
    <property type="protein sequence ID" value="RAU22126.1"/>
    <property type="molecule type" value="Genomic_DNA"/>
</dbReference>
<evidence type="ECO:0000313" key="4">
    <source>
        <dbReference type="Proteomes" id="UP000251075"/>
    </source>
</evidence>
<dbReference type="AlphaFoldDB" id="A0A364NYI9"/>
<reference evidence="3 4" key="1">
    <citation type="submission" date="2017-11" db="EMBL/GenBank/DDBJ databases">
        <title>Draft genome sequence of magnetotactic bacterium Magnetospirillum kuznetsovii LBB-42.</title>
        <authorList>
            <person name="Grouzdev D.S."/>
            <person name="Rysina M.S."/>
            <person name="Baslerov R.V."/>
            <person name="Koziaeva V."/>
        </authorList>
    </citation>
    <scope>NUCLEOTIDE SEQUENCE [LARGE SCALE GENOMIC DNA]</scope>
    <source>
        <strain evidence="3 4">LBB-42</strain>
    </source>
</reference>
<proteinExistence type="predicted"/>
<protein>
    <submittedName>
        <fullName evidence="3">Cation acetate symporter</fullName>
    </submittedName>
</protein>
<keyword evidence="1" id="KW-0472">Membrane</keyword>
<evidence type="ECO:0000313" key="3">
    <source>
        <dbReference type="EMBL" id="RAU22126.1"/>
    </source>
</evidence>
<keyword evidence="1" id="KW-1133">Transmembrane helix</keyword>
<evidence type="ECO:0000256" key="1">
    <source>
        <dbReference type="SAM" id="Phobius"/>
    </source>
</evidence>
<feature type="transmembrane region" description="Helical" evidence="1">
    <location>
        <begin position="42"/>
        <end position="62"/>
    </location>
</feature>
<accession>A0A364NYI9</accession>
<organism evidence="3 4">
    <name type="scientific">Paramagnetospirillum kuznetsovii</name>
    <dbReference type="NCBI Taxonomy" id="2053833"/>
    <lineage>
        <taxon>Bacteria</taxon>
        <taxon>Pseudomonadati</taxon>
        <taxon>Pseudomonadota</taxon>
        <taxon>Alphaproteobacteria</taxon>
        <taxon>Rhodospirillales</taxon>
        <taxon>Magnetospirillaceae</taxon>
        <taxon>Paramagnetospirillum</taxon>
    </lineage>
</organism>
<feature type="signal peptide" evidence="2">
    <location>
        <begin position="1"/>
        <end position="26"/>
    </location>
</feature>
<dbReference type="Proteomes" id="UP000251075">
    <property type="component" value="Unassembled WGS sequence"/>
</dbReference>
<feature type="non-terminal residue" evidence="3">
    <location>
        <position position="63"/>
    </location>
</feature>
<keyword evidence="4" id="KW-1185">Reference proteome</keyword>